<dbReference type="PROSITE" id="PS50887">
    <property type="entry name" value="GGDEF"/>
    <property type="match status" value="1"/>
</dbReference>
<dbReference type="PANTHER" id="PTHR45138:SF9">
    <property type="entry name" value="DIGUANYLATE CYCLASE DGCM-RELATED"/>
    <property type="match status" value="1"/>
</dbReference>
<dbReference type="CDD" id="cd01949">
    <property type="entry name" value="GGDEF"/>
    <property type="match status" value="1"/>
</dbReference>
<protein>
    <submittedName>
        <fullName evidence="2">Sensor domain-containing diguanylate cyclase</fullName>
    </submittedName>
</protein>
<dbReference type="NCBIfam" id="TIGR00254">
    <property type="entry name" value="GGDEF"/>
    <property type="match status" value="1"/>
</dbReference>
<accession>A0ABS6ELT6</accession>
<feature type="domain" description="GGDEF" evidence="1">
    <location>
        <begin position="239"/>
        <end position="363"/>
    </location>
</feature>
<sequence length="363" mass="42334">MQSILKDLLLLTLIIFTCIQFISINKMRIHIRKVEKIKEALYEIAYTIVHTQNEEELYDIILSTAIQLIPNASKGSILLLNEDNKFYFKTLIGYSERLKSISFSKEEIYISNMTSKISIIIKNPSKFDENFLSVDKNEYLRTNNALDIACTISSPIYIDDKLIGLINIDSTSKNKIFTEEDRTFMDYIKRDLELVLKNTHIQNKLKFMANYDELTGLINRRYFRKLFENEVKMIKECDDILSVVAIDINNFKIINDTYGHCMGDRALKKFAKVISSNVRGHICARISGDEFVIVLKNYSLEKANERVVHIKEEINKIKFGDLSLDFSYGIYCVNSRENIKPDEILIMADREMYKDKKKFHCNI</sequence>
<dbReference type="RefSeq" id="WP_216440777.1">
    <property type="nucleotide sequence ID" value="NZ_JAHLQF010000004.1"/>
</dbReference>
<dbReference type="InterPro" id="IPR050469">
    <property type="entry name" value="Diguanylate_Cyclase"/>
</dbReference>
<evidence type="ECO:0000313" key="3">
    <source>
        <dbReference type="Proteomes" id="UP000726170"/>
    </source>
</evidence>
<dbReference type="EMBL" id="JAHLQF010000004">
    <property type="protein sequence ID" value="MBU5486196.1"/>
    <property type="molecule type" value="Genomic_DNA"/>
</dbReference>
<evidence type="ECO:0000259" key="1">
    <source>
        <dbReference type="PROSITE" id="PS50887"/>
    </source>
</evidence>
<keyword evidence="3" id="KW-1185">Reference proteome</keyword>
<gene>
    <name evidence="2" type="ORF">KQI86_17905</name>
</gene>
<organism evidence="2 3">
    <name type="scientific">Clostridium mobile</name>
    <dbReference type="NCBI Taxonomy" id="2841512"/>
    <lineage>
        <taxon>Bacteria</taxon>
        <taxon>Bacillati</taxon>
        <taxon>Bacillota</taxon>
        <taxon>Clostridia</taxon>
        <taxon>Eubacteriales</taxon>
        <taxon>Clostridiaceae</taxon>
        <taxon>Clostridium</taxon>
    </lineage>
</organism>
<evidence type="ECO:0000313" key="2">
    <source>
        <dbReference type="EMBL" id="MBU5486196.1"/>
    </source>
</evidence>
<name>A0ABS6ELT6_9CLOT</name>
<dbReference type="Pfam" id="PF00990">
    <property type="entry name" value="GGDEF"/>
    <property type="match status" value="1"/>
</dbReference>
<dbReference type="PANTHER" id="PTHR45138">
    <property type="entry name" value="REGULATORY COMPONENTS OF SENSORY TRANSDUCTION SYSTEM"/>
    <property type="match status" value="1"/>
</dbReference>
<dbReference type="Proteomes" id="UP000726170">
    <property type="component" value="Unassembled WGS sequence"/>
</dbReference>
<proteinExistence type="predicted"/>
<dbReference type="SMART" id="SM00267">
    <property type="entry name" value="GGDEF"/>
    <property type="match status" value="1"/>
</dbReference>
<dbReference type="Pfam" id="PF13185">
    <property type="entry name" value="GAF_2"/>
    <property type="match status" value="1"/>
</dbReference>
<dbReference type="InterPro" id="IPR003018">
    <property type="entry name" value="GAF"/>
</dbReference>
<dbReference type="InterPro" id="IPR000160">
    <property type="entry name" value="GGDEF_dom"/>
</dbReference>
<reference evidence="2 3" key="1">
    <citation type="submission" date="2021-06" db="EMBL/GenBank/DDBJ databases">
        <authorList>
            <person name="Sun Q."/>
            <person name="Li D."/>
        </authorList>
    </citation>
    <scope>NUCLEOTIDE SEQUENCE [LARGE SCALE GENOMIC DNA]</scope>
    <source>
        <strain evidence="2 3">MSJ-11</strain>
    </source>
</reference>
<comment type="caution">
    <text evidence="2">The sequence shown here is derived from an EMBL/GenBank/DDBJ whole genome shotgun (WGS) entry which is preliminary data.</text>
</comment>